<feature type="transmembrane region" description="Helical" evidence="11">
    <location>
        <begin position="89"/>
        <end position="112"/>
    </location>
</feature>
<dbReference type="InterPro" id="IPR006153">
    <property type="entry name" value="Cation/H_exchanger_TM"/>
</dbReference>
<reference evidence="13 14" key="1">
    <citation type="journal article" date="2013" name="Int. J. Syst. Evol. Microbiol.">
        <title>Roseomonas aerophila sp. nov., isolated from air.</title>
        <authorList>
            <person name="Kim S.J."/>
            <person name="Weon H.Y."/>
            <person name="Ahn J.H."/>
            <person name="Hong S.B."/>
            <person name="Seok S.J."/>
            <person name="Whang K.S."/>
            <person name="Kwon S.W."/>
        </authorList>
    </citation>
    <scope>NUCLEOTIDE SEQUENCE [LARGE SCALE GENOMIC DNA]</scope>
    <source>
        <strain evidence="13 14">NBRC 108923</strain>
    </source>
</reference>
<feature type="transmembrane region" description="Helical" evidence="11">
    <location>
        <begin position="149"/>
        <end position="173"/>
    </location>
</feature>
<feature type="transmembrane region" description="Helical" evidence="11">
    <location>
        <begin position="332"/>
        <end position="355"/>
    </location>
</feature>
<comment type="similarity">
    <text evidence="2">Belongs to the monovalent cation:proton antiporter 2 (CPA2) transporter (TC 2.A.37) family.</text>
</comment>
<keyword evidence="14" id="KW-1185">Reference proteome</keyword>
<dbReference type="Gene3D" id="3.40.50.720">
    <property type="entry name" value="NAD(P)-binding Rossmann-like Domain"/>
    <property type="match status" value="1"/>
</dbReference>
<keyword evidence="6 11" id="KW-0812">Transmembrane</keyword>
<feature type="transmembrane region" description="Helical" evidence="11">
    <location>
        <begin position="58"/>
        <end position="77"/>
    </location>
</feature>
<keyword evidence="7" id="KW-0630">Potassium</keyword>
<dbReference type="InterPro" id="IPR038770">
    <property type="entry name" value="Na+/solute_symporter_sf"/>
</dbReference>
<evidence type="ECO:0000256" key="6">
    <source>
        <dbReference type="ARBA" id="ARBA00022692"/>
    </source>
</evidence>
<evidence type="ECO:0000256" key="5">
    <source>
        <dbReference type="ARBA" id="ARBA00022538"/>
    </source>
</evidence>
<comment type="subcellular location">
    <subcellularLocation>
        <location evidence="1">Membrane</location>
        <topology evidence="1">Multi-pass membrane protein</topology>
    </subcellularLocation>
</comment>
<organism evidence="13 14">
    <name type="scientific">Teichococcus aerophilus</name>
    <dbReference type="NCBI Taxonomy" id="1224513"/>
    <lineage>
        <taxon>Bacteria</taxon>
        <taxon>Pseudomonadati</taxon>
        <taxon>Pseudomonadota</taxon>
        <taxon>Alphaproteobacteria</taxon>
        <taxon>Acetobacterales</taxon>
        <taxon>Roseomonadaceae</taxon>
        <taxon>Roseomonas</taxon>
    </lineage>
</organism>
<evidence type="ECO:0000256" key="11">
    <source>
        <dbReference type="SAM" id="Phobius"/>
    </source>
</evidence>
<keyword evidence="9" id="KW-0406">Ion transport</keyword>
<dbReference type="RefSeq" id="WP_187782660.1">
    <property type="nucleotide sequence ID" value="NZ_JACTVA010000002.1"/>
</dbReference>
<gene>
    <name evidence="13" type="ORF">IBL26_01425</name>
</gene>
<dbReference type="Gene3D" id="1.20.1530.20">
    <property type="match status" value="1"/>
</dbReference>
<dbReference type="PANTHER" id="PTHR46157:SF8">
    <property type="entry name" value="GLUTATHIONE-REGULATED POTASSIUM-EFFLUX SYSTEM PROTEIN"/>
    <property type="match status" value="1"/>
</dbReference>
<keyword evidence="5" id="KW-0633">Potassium transport</keyword>
<dbReference type="InterPro" id="IPR004771">
    <property type="entry name" value="K/H_exchanger"/>
</dbReference>
<keyword evidence="3" id="KW-0813">Transport</keyword>
<evidence type="ECO:0000256" key="9">
    <source>
        <dbReference type="ARBA" id="ARBA00023065"/>
    </source>
</evidence>
<feature type="transmembrane region" description="Helical" evidence="11">
    <location>
        <begin position="185"/>
        <end position="206"/>
    </location>
</feature>
<dbReference type="EMBL" id="JACTVA010000002">
    <property type="protein sequence ID" value="MBC9205480.1"/>
    <property type="molecule type" value="Genomic_DNA"/>
</dbReference>
<proteinExistence type="inferred from homology"/>
<comment type="caution">
    <text evidence="13">The sequence shown here is derived from an EMBL/GenBank/DDBJ whole genome shotgun (WGS) entry which is preliminary data.</text>
</comment>
<dbReference type="SUPFAM" id="SSF51735">
    <property type="entry name" value="NAD(P)-binding Rossmann-fold domains"/>
    <property type="match status" value="1"/>
</dbReference>
<evidence type="ECO:0000256" key="1">
    <source>
        <dbReference type="ARBA" id="ARBA00004141"/>
    </source>
</evidence>
<evidence type="ECO:0000256" key="7">
    <source>
        <dbReference type="ARBA" id="ARBA00022958"/>
    </source>
</evidence>
<evidence type="ECO:0000313" key="14">
    <source>
        <dbReference type="Proteomes" id="UP000626026"/>
    </source>
</evidence>
<accession>A0ABR7RH93</accession>
<dbReference type="InterPro" id="IPR036291">
    <property type="entry name" value="NAD(P)-bd_dom_sf"/>
</dbReference>
<evidence type="ECO:0000256" key="4">
    <source>
        <dbReference type="ARBA" id="ARBA00022449"/>
    </source>
</evidence>
<sequence length="621" mass="65631">MAAEHGSDLSSVVTVLAAGVVAVPLFRWLGLGSVLGYLAAGLVIGPFGLAVFSDPQAVLHVAELGVVMFLFIIGLEMQPSRLWGMRGDIFGSGLTQVAVCGGLLTLLCWAVGLSWPVAFVASMGFVLSSTAIVMQILEERGETNGLAGQRIVSILLLEDLAIVPLLAVVALLAPVSVGEGRTSQWVTVGIAVAAIVGLVTISRWLLTPVFSLLAKAHAREVMTAAALLVVLGAAVAMQAAGLSMAMGAFAAGVMLSESTFRRQLEADIEPFRGILLGLFFISVGMSLDIALVGRDWPLILAGVIAMMAVKSLGIFLVARFTCSGTRGALHRAALMGQGGEFAFVLYAAAAATGLFEARLNAVLTAIIVLSMALTPLAVLALRFLPAGKSDQDMTGVEGADQIGTVSGHVLMIGFGRFGQVASQSLLARGIDITIIESDTEMIQAAAGFGFKVYYGDGRRLDVLHASGAEHARAILVCVDDRESATEIVELVKGEFPLTPVLARAYDRPHALRLIRAGVDYQMRETFESAIVFGNAALRQLGFEEDEVAELEADIRRRDRARLELEGIGDRQASIALMHGNQMTPTPLVRPKQEGQGLSEETIAVIQEAARREALHADGRPI</sequence>
<dbReference type="PANTHER" id="PTHR46157">
    <property type="entry name" value="K(+) EFFLUX ANTIPORTER 3, CHLOROPLASTIC"/>
    <property type="match status" value="1"/>
</dbReference>
<protein>
    <submittedName>
        <fullName evidence="13">Cation:proton antiporter</fullName>
    </submittedName>
</protein>
<name>A0ABR7RH93_9PROT</name>
<feature type="transmembrane region" description="Helical" evidence="11">
    <location>
        <begin position="34"/>
        <end position="52"/>
    </location>
</feature>
<evidence type="ECO:0000256" key="2">
    <source>
        <dbReference type="ARBA" id="ARBA00005551"/>
    </source>
</evidence>
<evidence type="ECO:0000313" key="13">
    <source>
        <dbReference type="EMBL" id="MBC9205480.1"/>
    </source>
</evidence>
<evidence type="ECO:0000256" key="8">
    <source>
        <dbReference type="ARBA" id="ARBA00022989"/>
    </source>
</evidence>
<dbReference type="InterPro" id="IPR003148">
    <property type="entry name" value="RCK_N"/>
</dbReference>
<evidence type="ECO:0000259" key="12">
    <source>
        <dbReference type="PROSITE" id="PS51201"/>
    </source>
</evidence>
<evidence type="ECO:0000256" key="10">
    <source>
        <dbReference type="ARBA" id="ARBA00023136"/>
    </source>
</evidence>
<keyword evidence="10 11" id="KW-0472">Membrane</keyword>
<feature type="transmembrane region" description="Helical" evidence="11">
    <location>
        <begin position="272"/>
        <end position="292"/>
    </location>
</feature>
<feature type="transmembrane region" description="Helical" evidence="11">
    <location>
        <begin position="118"/>
        <end position="137"/>
    </location>
</feature>
<keyword evidence="8 11" id="KW-1133">Transmembrane helix</keyword>
<feature type="domain" description="RCK N-terminal" evidence="12">
    <location>
        <begin position="406"/>
        <end position="522"/>
    </location>
</feature>
<dbReference type="Pfam" id="PF02254">
    <property type="entry name" value="TrkA_N"/>
    <property type="match status" value="1"/>
</dbReference>
<dbReference type="Pfam" id="PF00999">
    <property type="entry name" value="Na_H_Exchanger"/>
    <property type="match status" value="1"/>
</dbReference>
<feature type="transmembrane region" description="Helical" evidence="11">
    <location>
        <begin position="12"/>
        <end position="29"/>
    </location>
</feature>
<keyword evidence="4" id="KW-0050">Antiport</keyword>
<feature type="transmembrane region" description="Helical" evidence="11">
    <location>
        <begin position="298"/>
        <end position="320"/>
    </location>
</feature>
<dbReference type="NCBIfam" id="TIGR00932">
    <property type="entry name" value="2a37"/>
    <property type="match status" value="1"/>
</dbReference>
<dbReference type="Proteomes" id="UP000626026">
    <property type="component" value="Unassembled WGS sequence"/>
</dbReference>
<feature type="transmembrane region" description="Helical" evidence="11">
    <location>
        <begin position="361"/>
        <end position="384"/>
    </location>
</feature>
<evidence type="ECO:0000256" key="3">
    <source>
        <dbReference type="ARBA" id="ARBA00022448"/>
    </source>
</evidence>
<dbReference type="PROSITE" id="PS51201">
    <property type="entry name" value="RCK_N"/>
    <property type="match status" value="1"/>
</dbReference>